<feature type="signal peptide" evidence="5">
    <location>
        <begin position="1"/>
        <end position="25"/>
    </location>
</feature>
<comment type="similarity">
    <text evidence="1 4">Belongs to the glycosyl hydrolase 1 family.</text>
</comment>
<keyword evidence="3" id="KW-0326">Glycosidase</keyword>
<dbReference type="SUPFAM" id="SSF51445">
    <property type="entry name" value="(Trans)glycosidases"/>
    <property type="match status" value="1"/>
</dbReference>
<dbReference type="InterPro" id="IPR017853">
    <property type="entry name" value="GH"/>
</dbReference>
<keyword evidence="2" id="KW-0378">Hydrolase</keyword>
<comment type="caution">
    <text evidence="6">The sequence shown here is derived from an EMBL/GenBank/DDBJ whole genome shotgun (WGS) entry which is preliminary data.</text>
</comment>
<dbReference type="PANTHER" id="PTHR10353">
    <property type="entry name" value="GLYCOSYL HYDROLASE"/>
    <property type="match status" value="1"/>
</dbReference>
<name>A0A834WX30_9FABA</name>
<dbReference type="FunFam" id="3.20.20.80:FF:000020">
    <property type="entry name" value="Beta-glucosidase 12"/>
    <property type="match status" value="1"/>
</dbReference>
<evidence type="ECO:0000256" key="1">
    <source>
        <dbReference type="ARBA" id="ARBA00010838"/>
    </source>
</evidence>
<evidence type="ECO:0000256" key="3">
    <source>
        <dbReference type="ARBA" id="ARBA00023295"/>
    </source>
</evidence>
<accession>A0A834WX30</accession>
<protein>
    <submittedName>
        <fullName evidence="6">Beta-glucosidase 24</fullName>
    </submittedName>
</protein>
<dbReference type="GO" id="GO:0005975">
    <property type="term" value="P:carbohydrate metabolic process"/>
    <property type="evidence" value="ECO:0007669"/>
    <property type="project" value="InterPro"/>
</dbReference>
<dbReference type="EMBL" id="JAAIUW010000004">
    <property type="protein sequence ID" value="KAF7833962.1"/>
    <property type="molecule type" value="Genomic_DNA"/>
</dbReference>
<reference evidence="6" key="1">
    <citation type="submission" date="2020-09" db="EMBL/GenBank/DDBJ databases">
        <title>Genome-Enabled Discovery of Anthraquinone Biosynthesis in Senna tora.</title>
        <authorList>
            <person name="Kang S.-H."/>
            <person name="Pandey R.P."/>
            <person name="Lee C.-M."/>
            <person name="Sim J.-S."/>
            <person name="Jeong J.-T."/>
            <person name="Choi B.-S."/>
            <person name="Jung M."/>
            <person name="Ginzburg D."/>
            <person name="Zhao K."/>
            <person name="Won S.Y."/>
            <person name="Oh T.-J."/>
            <person name="Yu Y."/>
            <person name="Kim N.-H."/>
            <person name="Lee O.R."/>
            <person name="Lee T.-H."/>
            <person name="Bashyal P."/>
            <person name="Kim T.-S."/>
            <person name="Lee W.-H."/>
            <person name="Kawkins C."/>
            <person name="Kim C.-K."/>
            <person name="Kim J.S."/>
            <person name="Ahn B.O."/>
            <person name="Rhee S.Y."/>
            <person name="Sohng J.K."/>
        </authorList>
    </citation>
    <scope>NUCLEOTIDE SEQUENCE</scope>
    <source>
        <tissue evidence="6">Leaf</tissue>
    </source>
</reference>
<organism evidence="6 7">
    <name type="scientific">Senna tora</name>
    <dbReference type="NCBI Taxonomy" id="362788"/>
    <lineage>
        <taxon>Eukaryota</taxon>
        <taxon>Viridiplantae</taxon>
        <taxon>Streptophyta</taxon>
        <taxon>Embryophyta</taxon>
        <taxon>Tracheophyta</taxon>
        <taxon>Spermatophyta</taxon>
        <taxon>Magnoliopsida</taxon>
        <taxon>eudicotyledons</taxon>
        <taxon>Gunneridae</taxon>
        <taxon>Pentapetalae</taxon>
        <taxon>rosids</taxon>
        <taxon>fabids</taxon>
        <taxon>Fabales</taxon>
        <taxon>Fabaceae</taxon>
        <taxon>Caesalpinioideae</taxon>
        <taxon>Cassia clade</taxon>
        <taxon>Senna</taxon>
    </lineage>
</organism>
<dbReference type="Gene3D" id="3.20.20.80">
    <property type="entry name" value="Glycosidases"/>
    <property type="match status" value="1"/>
</dbReference>
<proteinExistence type="inferred from homology"/>
<evidence type="ECO:0000313" key="6">
    <source>
        <dbReference type="EMBL" id="KAF7833962.1"/>
    </source>
</evidence>
<keyword evidence="5" id="KW-0732">Signal</keyword>
<dbReference type="InterPro" id="IPR001360">
    <property type="entry name" value="Glyco_hydro_1"/>
</dbReference>
<dbReference type="OrthoDB" id="65569at2759"/>
<evidence type="ECO:0000256" key="5">
    <source>
        <dbReference type="SAM" id="SignalP"/>
    </source>
</evidence>
<sequence length="530" mass="60549">MRIWRRSILAINLLVCVSLQLQVQCVELDLGLKNGTASCDEEELNIKRSDFPSDFAFGVATAAGQIEGAANEGGRGPSIWDIFLQEYPDRILDHTNNLIAIDHYYRYKDDLKLIKDLGVDWYRFSISWTRILPKGSLSGGVNQEGIDHYNDLINELVKYGITPFVTLLHFDPPQALENKYGGHLNRLFIDDFKDYAELCFKLFGDRVKHWLTINEPFIFSVFGYDNGETAPGRCSIGYLKCKEGNSSTEPYIVTHNILLAHSVVVKLYRDTFQGEQGGEIGIGTLGVFAEPYSESQEDIAAARRLMDFGLGWIMEPLVFGDYPKIMRELAKERLPYFTQQEKDLIKGSFDFIGVSYYSATYVKSVPPNPNEPPHFVADVLAVQLMEKDGIPMGPPSEGSQFKYTYPVGIEKLLNFMKDNYDNPKIYIAENGISEANKKNVTLEEALFDPHRINNTLSHLYRIHNAIKNGVNVKGYMYWTPFDDFEWTQGYIARFGLYYTDYNNNFKRIPKLSAKWYRNFLKGSNSQSYSI</sequence>
<keyword evidence="7" id="KW-1185">Reference proteome</keyword>
<dbReference type="PANTHER" id="PTHR10353:SF154">
    <property type="entry name" value="BETA-GLUCOSIDASE 9-RELATED"/>
    <property type="match status" value="1"/>
</dbReference>
<dbReference type="AlphaFoldDB" id="A0A834WX30"/>
<dbReference type="GO" id="GO:0008422">
    <property type="term" value="F:beta-glucosidase activity"/>
    <property type="evidence" value="ECO:0007669"/>
    <property type="project" value="TreeGrafter"/>
</dbReference>
<dbReference type="Proteomes" id="UP000634136">
    <property type="component" value="Unassembled WGS sequence"/>
</dbReference>
<dbReference type="Pfam" id="PF00232">
    <property type="entry name" value="Glyco_hydro_1"/>
    <property type="match status" value="1"/>
</dbReference>
<evidence type="ECO:0000313" key="7">
    <source>
        <dbReference type="Proteomes" id="UP000634136"/>
    </source>
</evidence>
<feature type="chain" id="PRO_5032332200" evidence="5">
    <location>
        <begin position="26"/>
        <end position="530"/>
    </location>
</feature>
<evidence type="ECO:0000256" key="4">
    <source>
        <dbReference type="RuleBase" id="RU003690"/>
    </source>
</evidence>
<evidence type="ECO:0000256" key="2">
    <source>
        <dbReference type="ARBA" id="ARBA00022801"/>
    </source>
</evidence>
<dbReference type="PRINTS" id="PR00131">
    <property type="entry name" value="GLHYDRLASE1"/>
</dbReference>
<gene>
    <name evidence="6" type="ORF">G2W53_008821</name>
</gene>